<evidence type="ECO:0000259" key="4">
    <source>
        <dbReference type="Pfam" id="PF00496"/>
    </source>
</evidence>
<dbReference type="PANTHER" id="PTHR30290:SF9">
    <property type="entry name" value="OLIGOPEPTIDE-BINDING PROTEIN APPA"/>
    <property type="match status" value="1"/>
</dbReference>
<dbReference type="AlphaFoldDB" id="A0ABD5SDV7"/>
<keyword evidence="3" id="KW-0732">Signal</keyword>
<reference evidence="5 6" key="1">
    <citation type="journal article" date="2019" name="Int. J. Syst. Evol. Microbiol.">
        <title>The Global Catalogue of Microorganisms (GCM) 10K type strain sequencing project: providing services to taxonomists for standard genome sequencing and annotation.</title>
        <authorList>
            <consortium name="The Broad Institute Genomics Platform"/>
            <consortium name="The Broad Institute Genome Sequencing Center for Infectious Disease"/>
            <person name="Wu L."/>
            <person name="Ma J."/>
        </authorList>
    </citation>
    <scope>NUCLEOTIDE SEQUENCE [LARGE SCALE GENOMIC DNA]</scope>
    <source>
        <strain evidence="5 6">CGMCC 1.3239</strain>
    </source>
</reference>
<evidence type="ECO:0000256" key="1">
    <source>
        <dbReference type="ARBA" id="ARBA00005695"/>
    </source>
</evidence>
<comment type="similarity">
    <text evidence="1">Belongs to the bacterial solute-binding protein 5 family.</text>
</comment>
<gene>
    <name evidence="5" type="ORF">ACFQEU_08125</name>
</gene>
<dbReference type="RefSeq" id="WP_379781028.1">
    <property type="nucleotide sequence ID" value="NZ_JBHSWW010000096.1"/>
</dbReference>
<dbReference type="InterPro" id="IPR000914">
    <property type="entry name" value="SBP_5_dom"/>
</dbReference>
<organism evidence="5 6">
    <name type="scientific">Halorubrum tibetense</name>
    <dbReference type="NCBI Taxonomy" id="175631"/>
    <lineage>
        <taxon>Archaea</taxon>
        <taxon>Methanobacteriati</taxon>
        <taxon>Methanobacteriota</taxon>
        <taxon>Stenosarchaea group</taxon>
        <taxon>Halobacteria</taxon>
        <taxon>Halobacteriales</taxon>
        <taxon>Haloferacaceae</taxon>
        <taxon>Halorubrum</taxon>
    </lineage>
</organism>
<dbReference type="CDD" id="cd00995">
    <property type="entry name" value="PBP2_NikA_DppA_OppA_like"/>
    <property type="match status" value="1"/>
</dbReference>
<dbReference type="PANTHER" id="PTHR30290">
    <property type="entry name" value="PERIPLASMIC BINDING COMPONENT OF ABC TRANSPORTER"/>
    <property type="match status" value="1"/>
</dbReference>
<dbReference type="Pfam" id="PF00496">
    <property type="entry name" value="SBP_bac_5"/>
    <property type="match status" value="2"/>
</dbReference>
<dbReference type="Gene3D" id="3.40.190.10">
    <property type="entry name" value="Periplasmic binding protein-like II"/>
    <property type="match status" value="1"/>
</dbReference>
<keyword evidence="6" id="KW-1185">Reference proteome</keyword>
<protein>
    <submittedName>
        <fullName evidence="5">ABC transporter substrate-binding protein</fullName>
    </submittedName>
</protein>
<evidence type="ECO:0000256" key="2">
    <source>
        <dbReference type="ARBA" id="ARBA00022448"/>
    </source>
</evidence>
<dbReference type="EMBL" id="JBHSWW010000096">
    <property type="protein sequence ID" value="MFC6753430.1"/>
    <property type="molecule type" value="Genomic_DNA"/>
</dbReference>
<dbReference type="InterPro" id="IPR006311">
    <property type="entry name" value="TAT_signal"/>
</dbReference>
<feature type="domain" description="Solute-binding protein family 5" evidence="4">
    <location>
        <begin position="50"/>
        <end position="137"/>
    </location>
</feature>
<evidence type="ECO:0000313" key="5">
    <source>
        <dbReference type="EMBL" id="MFC6753430.1"/>
    </source>
</evidence>
<evidence type="ECO:0000256" key="3">
    <source>
        <dbReference type="ARBA" id="ARBA00022729"/>
    </source>
</evidence>
<dbReference type="Gene3D" id="3.10.105.10">
    <property type="entry name" value="Dipeptide-binding Protein, Domain 3"/>
    <property type="match status" value="2"/>
</dbReference>
<feature type="domain" description="Solute-binding protein family 5" evidence="4">
    <location>
        <begin position="270"/>
        <end position="551"/>
    </location>
</feature>
<keyword evidence="2" id="KW-0813">Transport</keyword>
<evidence type="ECO:0000313" key="6">
    <source>
        <dbReference type="Proteomes" id="UP001596442"/>
    </source>
</evidence>
<dbReference type="InterPro" id="IPR039424">
    <property type="entry name" value="SBP_5"/>
</dbReference>
<comment type="caution">
    <text evidence="5">The sequence shown here is derived from an EMBL/GenBank/DDBJ whole genome shotgun (WGS) entry which is preliminary data.</text>
</comment>
<sequence>MPSGNQSRRNFIRAAGATGAAGLAVSIAGCADDTDENGQGSAPDGADELGEQVREINFVIPTAGANSFRNELGVITAENWEEIGFEVDLEVLEFGAHVDKAVVQQDFDASLLGWGGTPERIDPHTFIYDMHHSDNTGQGGRNTPGYSNPEYDELAELQVTQPDENERQQTVYEAQAILSRDQPRTYIANEGGMHPYASARVENVDATLGEGLNSFWNMISVTPIGSDTVTMGYPSEIISLNPMQDLATPDRQFVRLLYDQLFRIGPDGLPRPWAAADNPVVEDDGRTYTVEIRDDMTFHDGEPVTIDDVEFTYDLYADSPTYSGLVEIIEEVDTSGNEITFHLGEPFAPFTANVLGQVYLFPEHVWGDVEPEELADFRDPNWTGSGPFQFEDWERQSELQLRAFADHFNPPNTERFIRIPGADVSQLVGDLESGQIDFIGAVPQPATLTRIEDDPDLSATPFEAIGYAKIAYNLRREPLDMRGIRRALSYSVPKEEYVEFIRDGMGTVTDSTISVHNEFWHNPDVEQFRLDLDAARQELADAGFGWDDDGLLHYGADQ</sequence>
<proteinExistence type="inferred from homology"/>
<accession>A0ABD5SDV7</accession>
<dbReference type="SUPFAM" id="SSF53850">
    <property type="entry name" value="Periplasmic binding protein-like II"/>
    <property type="match status" value="2"/>
</dbReference>
<name>A0ABD5SDV7_9EURY</name>
<dbReference type="PROSITE" id="PS51318">
    <property type="entry name" value="TAT"/>
    <property type="match status" value="1"/>
</dbReference>
<dbReference type="Proteomes" id="UP001596442">
    <property type="component" value="Unassembled WGS sequence"/>
</dbReference>